<accession>A0A3Q0KNL2</accession>
<protein>
    <submittedName>
        <fullName evidence="5">Putative thymidine kinase</fullName>
    </submittedName>
</protein>
<dbReference type="SUPFAM" id="SSF52058">
    <property type="entry name" value="L domain-like"/>
    <property type="match status" value="1"/>
</dbReference>
<evidence type="ECO:0000256" key="1">
    <source>
        <dbReference type="ARBA" id="ARBA00022614"/>
    </source>
</evidence>
<dbReference type="InterPro" id="IPR050576">
    <property type="entry name" value="Cilia_flagella_integrity"/>
</dbReference>
<dbReference type="PANTHER" id="PTHR45973:SF2">
    <property type="entry name" value="CENTROSOMAL PROTEIN OF 97 KDA"/>
    <property type="match status" value="1"/>
</dbReference>
<name>A0A3Q0KNL2_SCHMA</name>
<keyword evidence="4" id="KW-1185">Reference proteome</keyword>
<feature type="region of interest" description="Disordered" evidence="3">
    <location>
        <begin position="625"/>
        <end position="644"/>
    </location>
</feature>
<dbReference type="Proteomes" id="UP000008854">
    <property type="component" value="Unassembled WGS sequence"/>
</dbReference>
<dbReference type="WBParaSite" id="Smp_141540.1">
    <property type="protein sequence ID" value="Smp_141540.1"/>
    <property type="gene ID" value="Smp_141540"/>
</dbReference>
<dbReference type="InParanoid" id="A0A3Q0KNL2"/>
<keyword evidence="2" id="KW-0677">Repeat</keyword>
<keyword evidence="1" id="KW-0433">Leucine-rich repeat</keyword>
<dbReference type="PANTHER" id="PTHR45973">
    <property type="entry name" value="PROTEIN PHOSPHATASE 1 REGULATORY SUBUNIT SDS22-RELATED"/>
    <property type="match status" value="1"/>
</dbReference>
<dbReference type="Gene3D" id="3.80.10.10">
    <property type="entry name" value="Ribonuclease Inhibitor"/>
    <property type="match status" value="2"/>
</dbReference>
<organism evidence="4 5">
    <name type="scientific">Schistosoma mansoni</name>
    <name type="common">Blood fluke</name>
    <dbReference type="NCBI Taxonomy" id="6183"/>
    <lineage>
        <taxon>Eukaryota</taxon>
        <taxon>Metazoa</taxon>
        <taxon>Spiralia</taxon>
        <taxon>Lophotrochozoa</taxon>
        <taxon>Platyhelminthes</taxon>
        <taxon>Trematoda</taxon>
        <taxon>Digenea</taxon>
        <taxon>Strigeidida</taxon>
        <taxon>Schistosomatoidea</taxon>
        <taxon>Schistosomatidae</taxon>
        <taxon>Schistosoma</taxon>
    </lineage>
</organism>
<evidence type="ECO:0000256" key="3">
    <source>
        <dbReference type="SAM" id="MobiDB-lite"/>
    </source>
</evidence>
<reference evidence="5" key="2">
    <citation type="submission" date="2018-12" db="UniProtKB">
        <authorList>
            <consortium name="WormBaseParasite"/>
        </authorList>
    </citation>
    <scope>IDENTIFICATION</scope>
    <source>
        <strain evidence="5">Puerto Rican</strain>
    </source>
</reference>
<evidence type="ECO:0000256" key="2">
    <source>
        <dbReference type="ARBA" id="ARBA00022737"/>
    </source>
</evidence>
<dbReference type="STRING" id="6183.A0A3Q0KNL2"/>
<dbReference type="SMART" id="SM00365">
    <property type="entry name" value="LRR_SD22"/>
    <property type="match status" value="6"/>
</dbReference>
<dbReference type="InterPro" id="IPR001611">
    <property type="entry name" value="Leu-rich_rpt"/>
</dbReference>
<proteinExistence type="predicted"/>
<dbReference type="Pfam" id="PF14580">
    <property type="entry name" value="LRR_9"/>
    <property type="match status" value="1"/>
</dbReference>
<dbReference type="InterPro" id="IPR003591">
    <property type="entry name" value="Leu-rich_rpt_typical-subtyp"/>
</dbReference>
<evidence type="ECO:0000313" key="5">
    <source>
        <dbReference type="WBParaSite" id="Smp_141540.1"/>
    </source>
</evidence>
<dbReference type="PROSITE" id="PS51450">
    <property type="entry name" value="LRR"/>
    <property type="match status" value="6"/>
</dbReference>
<dbReference type="SMART" id="SM00369">
    <property type="entry name" value="LRR_TYP"/>
    <property type="match status" value="3"/>
</dbReference>
<dbReference type="AlphaFoldDB" id="A0A3Q0KNL2"/>
<dbReference type="InterPro" id="IPR032675">
    <property type="entry name" value="LRR_dom_sf"/>
</dbReference>
<sequence>MRKLLGQGFQDLPTFIGPNGEITLNIARSGIESIETLPVNINVLILDHNYIRRLENLSTLCNLQQLSVADNKLLQMHGVAGLINLTILNLPNNGIVTMDGLVKLTNLRWLNLSGNKLKVIEQLDTNVNLKHLDLSDNYIYELQDLSHLTKLKTLLLHCNHISSLHNGSRNLPKSLEILSLASNMVSNILEVQELSCLPMLTQFSLGNNPCIESFANDYKLFVLGWLPNLRILDGTRLTKEDIEKANSFISGIKSPMFIQSWSQNKPCKSNQDINNGIVNRNYVHPIGTELITHEAINHNFPRNHHSRSISSCTRLSTELNQNFACEEDVSSNSVSSISNKSCAGELTSAVNNCYSNEDRNHMSQSISPSVITTTNPTPNNYLPSNNSMASSILNNGNIHLNQIKCNNKTTCTENVNMSSLSYSSSPANPKLNTNNINDNKSLFITPETSSSSYPMVNPQPLLKMSTNSPRQVLPEIKEGKFKIKLTDELPRMNSYCNDQLITSSSNLLSSDSVYLPLNVSNTTNNIEETFETGYKAKSHSNAVHHMISDAKDWQSINKKLSLKLSPSDSLLSSGNFIPLHQSMYSKSPRPSNSLTNSIHSIKSKEDIKFETLGFINGVHLIHDGEENEEDDDNNDDNIDDDDEDVITTETTVQSSRFIELIDKPNGDEQFKEDDIITLNNNNHDNDNSNHNIDEKDILLKEVSDDMDLNCLINLKHKINTQSMKVHKSITKDQQKENFDNNIKQQSGESVEVNEDSKLVVNNEVNDNNLVESNSVATDRYNVATITLDNALINKCSHNSNPITLLSSTSSVTTTSLSNYCPTCGNQTKLLQDHVIFLQKQLQTQYKSNEAESKLNQLHSNSIQFLLKEVEELKAWKESISLKLTNSIYKSIEFSSNYTQTDIQDIYHDQRQELTENTVNLLDPKESDDSNDSSCVQLSNNMIEQNHMEDNTCKINSNNHLLTNTVQLNGINEEQNKKSSYELSRFNEYEEYKTLSSFAKMSTTELSKLSELHHTLHCDNKHFDKNENNNQITLMNNILQRSSYGNTSKILGTHQDIESNTTVTDSYDLEDFSDLELVRQAAIQAMNLNSTSIDASLHSNSSLSIGTSSIS</sequence>
<evidence type="ECO:0000313" key="4">
    <source>
        <dbReference type="Proteomes" id="UP000008854"/>
    </source>
</evidence>
<reference evidence="4" key="1">
    <citation type="journal article" date="2012" name="PLoS Negl. Trop. Dis.">
        <title>A systematically improved high quality genome and transcriptome of the human blood fluke Schistosoma mansoni.</title>
        <authorList>
            <person name="Protasio A.V."/>
            <person name="Tsai I.J."/>
            <person name="Babbage A."/>
            <person name="Nichol S."/>
            <person name="Hunt M."/>
            <person name="Aslett M.A."/>
            <person name="De Silva N."/>
            <person name="Velarde G.S."/>
            <person name="Anderson T.J."/>
            <person name="Clark R.C."/>
            <person name="Davidson C."/>
            <person name="Dillon G.P."/>
            <person name="Holroyd N.E."/>
            <person name="LoVerde P.T."/>
            <person name="Lloyd C."/>
            <person name="McQuillan J."/>
            <person name="Oliveira G."/>
            <person name="Otto T.D."/>
            <person name="Parker-Manuel S.J."/>
            <person name="Quail M.A."/>
            <person name="Wilson R.A."/>
            <person name="Zerlotini A."/>
            <person name="Dunne D.W."/>
            <person name="Berriman M."/>
        </authorList>
    </citation>
    <scope>NUCLEOTIDE SEQUENCE [LARGE SCALE GENOMIC DNA]</scope>
    <source>
        <strain evidence="4">Puerto Rican</strain>
    </source>
</reference>